<dbReference type="PANTHER" id="PTHR33908">
    <property type="entry name" value="MANNOSYLTRANSFERASE YKCB-RELATED"/>
    <property type="match status" value="1"/>
</dbReference>
<feature type="domain" description="Glycosyltransferase RgtA/B/C/D-like" evidence="9">
    <location>
        <begin position="56"/>
        <end position="199"/>
    </location>
</feature>
<dbReference type="PANTHER" id="PTHR33908:SF11">
    <property type="entry name" value="MEMBRANE PROTEIN"/>
    <property type="match status" value="1"/>
</dbReference>
<evidence type="ECO:0000313" key="11">
    <source>
        <dbReference type="Proteomes" id="UP000809243"/>
    </source>
</evidence>
<evidence type="ECO:0000259" key="9">
    <source>
        <dbReference type="Pfam" id="PF13231"/>
    </source>
</evidence>
<feature type="transmembrane region" description="Helical" evidence="8">
    <location>
        <begin position="304"/>
        <end position="325"/>
    </location>
</feature>
<evidence type="ECO:0000256" key="7">
    <source>
        <dbReference type="ARBA" id="ARBA00023136"/>
    </source>
</evidence>
<feature type="transmembrane region" description="Helical" evidence="8">
    <location>
        <begin position="168"/>
        <end position="189"/>
    </location>
</feature>
<reference evidence="10" key="1">
    <citation type="submission" date="2021-01" db="EMBL/GenBank/DDBJ databases">
        <title>Active Sulfur Cycling in an Early Earth Analoge.</title>
        <authorList>
            <person name="Hahn C.R."/>
            <person name="Youssef N.H."/>
            <person name="Elshahed M."/>
        </authorList>
    </citation>
    <scope>NUCLEOTIDE SEQUENCE</scope>
    <source>
        <strain evidence="10">Zod_Metabat.1151</strain>
    </source>
</reference>
<dbReference type="Proteomes" id="UP000809243">
    <property type="component" value="Unassembled WGS sequence"/>
</dbReference>
<proteinExistence type="predicted"/>
<comment type="subcellular location">
    <subcellularLocation>
        <location evidence="1">Cell membrane</location>
        <topology evidence="1">Multi-pass membrane protein</topology>
    </subcellularLocation>
</comment>
<evidence type="ECO:0000256" key="8">
    <source>
        <dbReference type="SAM" id="Phobius"/>
    </source>
</evidence>
<feature type="transmembrane region" description="Helical" evidence="8">
    <location>
        <begin position="131"/>
        <end position="148"/>
    </location>
</feature>
<dbReference type="Pfam" id="PF13231">
    <property type="entry name" value="PMT_2"/>
    <property type="match status" value="1"/>
</dbReference>
<feature type="transmembrane region" description="Helical" evidence="8">
    <location>
        <begin position="332"/>
        <end position="351"/>
    </location>
</feature>
<comment type="caution">
    <text evidence="10">The sequence shown here is derived from an EMBL/GenBank/DDBJ whole genome shotgun (WGS) entry which is preliminary data.</text>
</comment>
<dbReference type="InterPro" id="IPR050297">
    <property type="entry name" value="LipidA_mod_glycosyltrf_83"/>
</dbReference>
<feature type="transmembrane region" description="Helical" evidence="8">
    <location>
        <begin position="281"/>
        <end position="298"/>
    </location>
</feature>
<evidence type="ECO:0000256" key="6">
    <source>
        <dbReference type="ARBA" id="ARBA00022989"/>
    </source>
</evidence>
<evidence type="ECO:0000256" key="5">
    <source>
        <dbReference type="ARBA" id="ARBA00022692"/>
    </source>
</evidence>
<keyword evidence="4" id="KW-0808">Transferase</keyword>
<evidence type="ECO:0000313" key="10">
    <source>
        <dbReference type="EMBL" id="MBN2067762.1"/>
    </source>
</evidence>
<feature type="transmembrane region" description="Helical" evidence="8">
    <location>
        <begin position="242"/>
        <end position="269"/>
    </location>
</feature>
<dbReference type="GO" id="GO:0008610">
    <property type="term" value="P:lipid biosynthetic process"/>
    <property type="evidence" value="ECO:0007669"/>
    <property type="project" value="UniProtKB-ARBA"/>
</dbReference>
<keyword evidence="6 8" id="KW-1133">Transmembrane helix</keyword>
<feature type="transmembrane region" description="Helical" evidence="8">
    <location>
        <begin position="46"/>
        <end position="68"/>
    </location>
</feature>
<evidence type="ECO:0000256" key="2">
    <source>
        <dbReference type="ARBA" id="ARBA00022475"/>
    </source>
</evidence>
<evidence type="ECO:0000256" key="1">
    <source>
        <dbReference type="ARBA" id="ARBA00004651"/>
    </source>
</evidence>
<evidence type="ECO:0000256" key="3">
    <source>
        <dbReference type="ARBA" id="ARBA00022676"/>
    </source>
</evidence>
<sequence>MRQRAKAILGMLMLLQFLQCMNLFNRRPFMDEGIYLTSAWMYMQGAIPYVEFILVKPLGIVWAFAALFSLVEPTIFNARAFMALVSLAQLAMIFLIAKRAFKSEQAGLAAAFLFVLWNIPFSNYLTANEPFMALFQSIAILSLYIFLYEKKSSIALVGFSLSLGISMLFKQTAAIFAVLFAAAFIWLHLREKKALPSAKEFGILAAGLALPGLIMLVHIWQLNAIPEFVEIMLFPIGLAESASFLVIDSRILIALGAFAFVPVALIALWKKSRIAKGSEKALMLLLLWFLAGFINMFPFRGCCFHLITALPAASVIGGFAIAASLEKRENKLLLLFTAAVLALSIIASVSMQSVLASDTYCFDQIEDVAQYVKQNTGPEERILVMPTVPELYFLSKRQPSARQLQFFDEFTPEFQQQILEQVKENRPVMVIYFSQQRQLLYTGPELVDDYIKENYTEREAIALEPALYKFFNYAIILEPN</sequence>
<feature type="transmembrane region" description="Helical" evidence="8">
    <location>
        <begin position="106"/>
        <end position="124"/>
    </location>
</feature>
<dbReference type="InterPro" id="IPR038731">
    <property type="entry name" value="RgtA/B/C-like"/>
</dbReference>
<accession>A0A938YX50</accession>
<organism evidence="10 11">
    <name type="scientific">Candidatus Iainarchaeum sp</name>
    <dbReference type="NCBI Taxonomy" id="3101447"/>
    <lineage>
        <taxon>Archaea</taxon>
        <taxon>Candidatus Iainarchaeota</taxon>
        <taxon>Candidatus Iainarchaeia</taxon>
        <taxon>Candidatus Iainarchaeales</taxon>
        <taxon>Candidatus Iainarchaeaceae</taxon>
        <taxon>Candidatus Iainarchaeum</taxon>
    </lineage>
</organism>
<keyword evidence="7 8" id="KW-0472">Membrane</keyword>
<dbReference type="GO" id="GO:0016763">
    <property type="term" value="F:pentosyltransferase activity"/>
    <property type="evidence" value="ECO:0007669"/>
    <property type="project" value="TreeGrafter"/>
</dbReference>
<name>A0A938YX50_9ARCH</name>
<dbReference type="AlphaFoldDB" id="A0A938YX50"/>
<gene>
    <name evidence="10" type="ORF">JW744_04805</name>
</gene>
<evidence type="ECO:0000256" key="4">
    <source>
        <dbReference type="ARBA" id="ARBA00022679"/>
    </source>
</evidence>
<feature type="transmembrane region" description="Helical" evidence="8">
    <location>
        <begin position="201"/>
        <end position="222"/>
    </location>
</feature>
<keyword evidence="2" id="KW-1003">Cell membrane</keyword>
<keyword evidence="3" id="KW-0328">Glycosyltransferase</keyword>
<dbReference type="GO" id="GO:0005886">
    <property type="term" value="C:plasma membrane"/>
    <property type="evidence" value="ECO:0007669"/>
    <property type="project" value="UniProtKB-SubCell"/>
</dbReference>
<protein>
    <submittedName>
        <fullName evidence="10">Glycosyltransferase family 39 protein</fullName>
    </submittedName>
</protein>
<feature type="transmembrane region" description="Helical" evidence="8">
    <location>
        <begin position="80"/>
        <end position="100"/>
    </location>
</feature>
<dbReference type="EMBL" id="JAFGDB010000081">
    <property type="protein sequence ID" value="MBN2067762.1"/>
    <property type="molecule type" value="Genomic_DNA"/>
</dbReference>
<keyword evidence="5 8" id="KW-0812">Transmembrane</keyword>